<reference evidence="2 3" key="1">
    <citation type="journal article" date="2019" name="Sci. Rep.">
        <title>Orb-weaving spider Araneus ventricosus genome elucidates the spidroin gene catalogue.</title>
        <authorList>
            <person name="Kono N."/>
            <person name="Nakamura H."/>
            <person name="Ohtoshi R."/>
            <person name="Moran D.A.P."/>
            <person name="Shinohara A."/>
            <person name="Yoshida Y."/>
            <person name="Fujiwara M."/>
            <person name="Mori M."/>
            <person name="Tomita M."/>
            <person name="Arakawa K."/>
        </authorList>
    </citation>
    <scope>NUCLEOTIDE SEQUENCE [LARGE SCALE GENOMIC DNA]</scope>
</reference>
<protein>
    <submittedName>
        <fullName evidence="2">Speckle-type POZ protein</fullName>
    </submittedName>
</protein>
<evidence type="ECO:0000313" key="3">
    <source>
        <dbReference type="Proteomes" id="UP000499080"/>
    </source>
</evidence>
<comment type="caution">
    <text evidence="2">The sequence shown here is derived from an EMBL/GenBank/DDBJ whole genome shotgun (WGS) entry which is preliminary data.</text>
</comment>
<dbReference type="EMBL" id="BGPR01000395">
    <property type="protein sequence ID" value="GBM17867.1"/>
    <property type="molecule type" value="Genomic_DNA"/>
</dbReference>
<dbReference type="PANTHER" id="PTHR24413">
    <property type="entry name" value="SPECKLE-TYPE POZ PROTEIN"/>
    <property type="match status" value="1"/>
</dbReference>
<dbReference type="PROSITE" id="PS50097">
    <property type="entry name" value="BTB"/>
    <property type="match status" value="1"/>
</dbReference>
<dbReference type="Gene3D" id="1.25.40.420">
    <property type="match status" value="1"/>
</dbReference>
<dbReference type="Proteomes" id="UP000499080">
    <property type="component" value="Unassembled WGS sequence"/>
</dbReference>
<gene>
    <name evidence="2" type="primary">spop_94</name>
    <name evidence="2" type="ORF">AVEN_260190_1</name>
</gene>
<dbReference type="Pfam" id="PF00651">
    <property type="entry name" value="BTB"/>
    <property type="match status" value="1"/>
</dbReference>
<dbReference type="InterPro" id="IPR000210">
    <property type="entry name" value="BTB/POZ_dom"/>
</dbReference>
<dbReference type="OrthoDB" id="6359816at2759"/>
<dbReference type="InterPro" id="IPR011333">
    <property type="entry name" value="SKP1/BTB/POZ_sf"/>
</dbReference>
<dbReference type="SMART" id="SM00225">
    <property type="entry name" value="BTB"/>
    <property type="match status" value="1"/>
</dbReference>
<dbReference type="SUPFAM" id="SSF49599">
    <property type="entry name" value="TRAF domain-like"/>
    <property type="match status" value="1"/>
</dbReference>
<sequence>MSSCEEHARPHFTFIWTIENVTERTYLDFTSPSFVVDTIDACGWCLVLLERKGKILCRPCKSHEDSIDHEDCALENVEIEYETAIITTNGSVLNEKRQKKCLGSKCGHLVSISSGIGENVLLEGKDKSNLEGILTIRCRIWKPGNESCKSGFCFAHTRLKKERRYFTWIIPEFSTLTVGQRRSFYLPVTPGGNVLRVLDLYLQCDDDEDKVCIEKPKRFLYEIFYKVSVVDAEGDVVCSKSISDGVALIKISKLMRNKSLVLPNDVLCLRCEIDFVVVSHRIENYEQYSTPTNRRIIDTTAMNYDHTEKNICCPCCCPLKKVVKKYYEKGELTDINLRAGTETFAAHKIILSAKSKVFEEIFTKDKSKKGRKSIEFTDFGPDILRRLLLYIYSDNVDLTPESAVKLYKVAIKYELQDLREKCSEFLESNLCIANVFAVLVLAEKQRDEDLKCAASRFIFVHGTPIFSSDDWKNFKKKYPMLAMDVMQYVCTERRFTCDILSKYFL</sequence>
<dbReference type="Gene3D" id="3.30.710.10">
    <property type="entry name" value="Potassium Channel Kv1.1, Chain A"/>
    <property type="match status" value="1"/>
</dbReference>
<evidence type="ECO:0000313" key="2">
    <source>
        <dbReference type="EMBL" id="GBM17867.1"/>
    </source>
</evidence>
<name>A0A4Y2DNU6_ARAVE</name>
<keyword evidence="3" id="KW-1185">Reference proteome</keyword>
<feature type="domain" description="BTB" evidence="1">
    <location>
        <begin position="333"/>
        <end position="400"/>
    </location>
</feature>
<dbReference type="SUPFAM" id="SSF54695">
    <property type="entry name" value="POZ domain"/>
    <property type="match status" value="1"/>
</dbReference>
<accession>A0A4Y2DNU6</accession>
<proteinExistence type="predicted"/>
<organism evidence="2 3">
    <name type="scientific">Araneus ventricosus</name>
    <name type="common">Orbweaver spider</name>
    <name type="synonym">Epeira ventricosa</name>
    <dbReference type="NCBI Taxonomy" id="182803"/>
    <lineage>
        <taxon>Eukaryota</taxon>
        <taxon>Metazoa</taxon>
        <taxon>Ecdysozoa</taxon>
        <taxon>Arthropoda</taxon>
        <taxon>Chelicerata</taxon>
        <taxon>Arachnida</taxon>
        <taxon>Araneae</taxon>
        <taxon>Araneomorphae</taxon>
        <taxon>Entelegynae</taxon>
        <taxon>Araneoidea</taxon>
        <taxon>Araneidae</taxon>
        <taxon>Araneus</taxon>
    </lineage>
</organism>
<dbReference type="AlphaFoldDB" id="A0A4Y2DNU6"/>
<evidence type="ECO:0000259" key="1">
    <source>
        <dbReference type="PROSITE" id="PS50097"/>
    </source>
</evidence>
<dbReference type="CDD" id="cd18186">
    <property type="entry name" value="BTB_POZ_ZBTB_KLHL-like"/>
    <property type="match status" value="1"/>
</dbReference>